<keyword evidence="2" id="KW-1185">Reference proteome</keyword>
<evidence type="ECO:0008006" key="3">
    <source>
        <dbReference type="Google" id="ProtNLM"/>
    </source>
</evidence>
<gene>
    <name evidence="1" type="ordered locus">LSA_12500</name>
</gene>
<dbReference type="AlphaFoldDB" id="G2KUM3"/>
<sequence length="35" mass="4243">MTKITAYSVKDFEKPLYQKLNQYDFDLQLVTKPLY</sequence>
<organism evidence="1 2">
    <name type="scientific">Fructilactobacillus sanfranciscensis (strain TMW 1.1304)</name>
    <name type="common">Lactobacillus sanfranciscensis</name>
    <dbReference type="NCBI Taxonomy" id="714313"/>
    <lineage>
        <taxon>Bacteria</taxon>
        <taxon>Bacillati</taxon>
        <taxon>Bacillota</taxon>
        <taxon>Bacilli</taxon>
        <taxon>Lactobacillales</taxon>
        <taxon>Lactobacillaceae</taxon>
        <taxon>Fructilactobacillus</taxon>
    </lineage>
</organism>
<dbReference type="Proteomes" id="UP000001285">
    <property type="component" value="Chromosome"/>
</dbReference>
<dbReference type="KEGG" id="lsn:LSA_12500"/>
<dbReference type="HOGENOM" id="CLU_3365632_0_0_9"/>
<accession>G2KUM3</accession>
<name>G2KUM3_FRUST</name>
<protein>
    <recommendedName>
        <fullName evidence="3">D-lactate dehydrogenase</fullName>
    </recommendedName>
</protein>
<evidence type="ECO:0000313" key="1">
    <source>
        <dbReference type="EMBL" id="AEN99621.1"/>
    </source>
</evidence>
<proteinExistence type="predicted"/>
<evidence type="ECO:0000313" key="2">
    <source>
        <dbReference type="Proteomes" id="UP000001285"/>
    </source>
</evidence>
<dbReference type="EMBL" id="CP002461">
    <property type="protein sequence ID" value="AEN99621.1"/>
    <property type="molecule type" value="Genomic_DNA"/>
</dbReference>
<reference evidence="1 2" key="1">
    <citation type="journal article" date="2011" name="Microb. Cell Fact.">
        <title>Genomic analysis reveals Lactobacillus sanfranciscensis as stable element in traditional sourdoughs.</title>
        <authorList>
            <person name="Vogel R.F."/>
            <person name="Pavlovic M."/>
            <person name="Ehrmann M.A."/>
            <person name="Wiezer A."/>
            <person name="Liesegang H."/>
            <person name="Offschanka S."/>
            <person name="Voget S."/>
            <person name="Angelov A."/>
            <person name="Bocker G."/>
            <person name="Liebl W."/>
        </authorList>
    </citation>
    <scope>NUCLEOTIDE SEQUENCE [LARGE SCALE GENOMIC DNA]</scope>
    <source>
        <strain evidence="1 2">TMW 1.1304</strain>
    </source>
</reference>